<dbReference type="PANTHER" id="PTHR32176">
    <property type="entry name" value="XYLOSE ISOMERASE"/>
    <property type="match status" value="1"/>
</dbReference>
<gene>
    <name evidence="1" type="primary">PLP1_1</name>
    <name evidence="1" type="ORF">Zm00014a_035404</name>
</gene>
<organism evidence="1">
    <name type="scientific">Zea mays</name>
    <name type="common">Maize</name>
    <dbReference type="NCBI Taxonomy" id="4577"/>
    <lineage>
        <taxon>Eukaryota</taxon>
        <taxon>Viridiplantae</taxon>
        <taxon>Streptophyta</taxon>
        <taxon>Embryophyta</taxon>
        <taxon>Tracheophyta</taxon>
        <taxon>Spermatophyta</taxon>
        <taxon>Magnoliopsida</taxon>
        <taxon>Liliopsida</taxon>
        <taxon>Poales</taxon>
        <taxon>Poaceae</taxon>
        <taxon>PACMAD clade</taxon>
        <taxon>Panicoideae</taxon>
        <taxon>Andropogonodae</taxon>
        <taxon>Andropogoneae</taxon>
        <taxon>Tripsacinae</taxon>
        <taxon>Zea</taxon>
    </lineage>
</organism>
<proteinExistence type="predicted"/>
<dbReference type="AlphaFoldDB" id="A0A317YDY3"/>
<dbReference type="Gene3D" id="3.40.1090.10">
    <property type="entry name" value="Cytosolic phospholipase A2 catalytic domain"/>
    <property type="match status" value="1"/>
</dbReference>
<evidence type="ECO:0000313" key="1">
    <source>
        <dbReference type="EMBL" id="PWZ56316.1"/>
    </source>
</evidence>
<dbReference type="Proteomes" id="UP000251960">
    <property type="component" value="Chromosome 1"/>
</dbReference>
<name>A0A317YDY3_MAIZE</name>
<dbReference type="EMBL" id="NCVQ01000001">
    <property type="protein sequence ID" value="PWZ56316.1"/>
    <property type="molecule type" value="Genomic_DNA"/>
</dbReference>
<sequence length="78" mass="8772">MMDGDGIRGLIPETILAFLEARVQDLDRLEARLADYFDYIARTGGLVITLLTSPGKDKRPLYVAKNINHLFLHPFTSP</sequence>
<accession>A0A317YDY3</accession>
<reference evidence="1" key="1">
    <citation type="journal article" date="2018" name="Nat. Genet.">
        <title>Extensive intraspecific gene order and gene structural variations between Mo17 and other maize genomes.</title>
        <authorList>
            <person name="Sun S."/>
            <person name="Zhou Y."/>
            <person name="Chen J."/>
            <person name="Shi J."/>
            <person name="Zhao H."/>
            <person name="Zhao H."/>
            <person name="Song W."/>
            <person name="Zhang M."/>
            <person name="Cui Y."/>
            <person name="Dong X."/>
            <person name="Liu H."/>
            <person name="Ma X."/>
            <person name="Jiao Y."/>
            <person name="Wang B."/>
            <person name="Wei X."/>
            <person name="Stein J.C."/>
            <person name="Glaubitz J.C."/>
            <person name="Lu F."/>
            <person name="Yu G."/>
            <person name="Liang C."/>
            <person name="Fengler K."/>
            <person name="Li B."/>
            <person name="Rafalski A."/>
            <person name="Schnable P.S."/>
            <person name="Ware D.H."/>
            <person name="Buckler E.S."/>
            <person name="Lai J."/>
        </authorList>
    </citation>
    <scope>NUCLEOTIDE SEQUENCE [LARGE SCALE GENOMIC DNA]</scope>
    <source>
        <tissue evidence="1">Seedling</tissue>
    </source>
</reference>
<comment type="caution">
    <text evidence="1">The sequence shown here is derived from an EMBL/GenBank/DDBJ whole genome shotgun (WGS) entry which is preliminary data.</text>
</comment>
<dbReference type="PANTHER" id="PTHR32176:SF5">
    <property type="entry name" value="PATATIN-LIKE PROTEIN 1"/>
    <property type="match status" value="1"/>
</dbReference>
<protein>
    <submittedName>
        <fullName evidence="1">Patatin-like protein 1</fullName>
    </submittedName>
</protein>